<proteinExistence type="inferred from homology"/>
<evidence type="ECO:0000256" key="12">
    <source>
        <dbReference type="ARBA" id="ARBA00047973"/>
    </source>
</evidence>
<comment type="function">
    <text evidence="8">Catalyzes the aldol cleavage of 4-hydroxy-4-methyl-2-oxoglutarate (HMG) into 2 molecules of pyruvate. Also contains a secondary oxaloacetate (OAA) decarboxylase activity due to the common pyruvate enolate transition state formed following C-C bond cleavage in the retro-aldol and decarboxylation reactions.</text>
</comment>
<dbReference type="AlphaFoldDB" id="A0A542YRS4"/>
<name>A0A542YRS4_9MICO</name>
<dbReference type="InterPro" id="IPR036704">
    <property type="entry name" value="RraA/RraA-like_sf"/>
</dbReference>
<evidence type="ECO:0000256" key="2">
    <source>
        <dbReference type="ARBA" id="ARBA00001968"/>
    </source>
</evidence>
<keyword evidence="13" id="KW-0479">Metal-binding</keyword>
<evidence type="ECO:0000256" key="7">
    <source>
        <dbReference type="ARBA" id="ARBA00016549"/>
    </source>
</evidence>
<comment type="cofactor">
    <cofactor evidence="13">
        <name>Mg(2+)</name>
        <dbReference type="ChEBI" id="CHEBI:18420"/>
    </cofactor>
</comment>
<evidence type="ECO:0000256" key="3">
    <source>
        <dbReference type="ARBA" id="ARBA00008621"/>
    </source>
</evidence>
<protein>
    <recommendedName>
        <fullName evidence="7">Putative 4-hydroxy-4-methyl-2-oxoglutarate aldolase</fullName>
        <ecNumber evidence="6">4.1.1.112</ecNumber>
        <ecNumber evidence="5">4.1.3.17</ecNumber>
    </recommendedName>
    <alternativeName>
        <fullName evidence="11">Oxaloacetate decarboxylase</fullName>
    </alternativeName>
    <alternativeName>
        <fullName evidence="9">Regulator of ribonuclease activity homolog</fullName>
    </alternativeName>
    <alternativeName>
        <fullName evidence="10">RraA-like protein</fullName>
    </alternativeName>
</protein>
<evidence type="ECO:0000256" key="1">
    <source>
        <dbReference type="ARBA" id="ARBA00001342"/>
    </source>
</evidence>
<comment type="catalytic activity">
    <reaction evidence="12">
        <text>oxaloacetate + H(+) = pyruvate + CO2</text>
        <dbReference type="Rhea" id="RHEA:15641"/>
        <dbReference type="ChEBI" id="CHEBI:15361"/>
        <dbReference type="ChEBI" id="CHEBI:15378"/>
        <dbReference type="ChEBI" id="CHEBI:16452"/>
        <dbReference type="ChEBI" id="CHEBI:16526"/>
        <dbReference type="EC" id="4.1.1.112"/>
    </reaction>
</comment>
<keyword evidence="13" id="KW-0460">Magnesium</keyword>
<dbReference type="Proteomes" id="UP000319516">
    <property type="component" value="Unassembled WGS sequence"/>
</dbReference>
<dbReference type="Pfam" id="PF03737">
    <property type="entry name" value="RraA-like"/>
    <property type="match status" value="1"/>
</dbReference>
<keyword evidence="15" id="KW-1185">Reference proteome</keyword>
<evidence type="ECO:0000256" key="5">
    <source>
        <dbReference type="ARBA" id="ARBA00012213"/>
    </source>
</evidence>
<dbReference type="PANTHER" id="PTHR33254">
    <property type="entry name" value="4-HYDROXY-4-METHYL-2-OXOGLUTARATE ALDOLASE 3-RELATED"/>
    <property type="match status" value="1"/>
</dbReference>
<accession>A0A542YRS4</accession>
<comment type="subunit">
    <text evidence="4">Homotrimer.</text>
</comment>
<evidence type="ECO:0000256" key="10">
    <source>
        <dbReference type="ARBA" id="ARBA00030169"/>
    </source>
</evidence>
<dbReference type="EMBL" id="VFOP01000001">
    <property type="protein sequence ID" value="TQL50802.1"/>
    <property type="molecule type" value="Genomic_DNA"/>
</dbReference>
<dbReference type="EC" id="4.1.3.17" evidence="5"/>
<dbReference type="EC" id="4.1.1.112" evidence="6"/>
<evidence type="ECO:0000313" key="14">
    <source>
        <dbReference type="EMBL" id="TQL50802.1"/>
    </source>
</evidence>
<evidence type="ECO:0000256" key="9">
    <source>
        <dbReference type="ARBA" id="ARBA00029596"/>
    </source>
</evidence>
<comment type="cofactor">
    <cofactor evidence="2">
        <name>a divalent metal cation</name>
        <dbReference type="ChEBI" id="CHEBI:60240"/>
    </cofactor>
</comment>
<evidence type="ECO:0000256" key="6">
    <source>
        <dbReference type="ARBA" id="ARBA00012947"/>
    </source>
</evidence>
<dbReference type="GO" id="GO:0047443">
    <property type="term" value="F:4-hydroxy-4-methyl-2-oxoglutarate aldolase activity"/>
    <property type="evidence" value="ECO:0007669"/>
    <property type="project" value="UniProtKB-EC"/>
</dbReference>
<dbReference type="GO" id="GO:0008948">
    <property type="term" value="F:oxaloacetate decarboxylase activity"/>
    <property type="evidence" value="ECO:0007669"/>
    <property type="project" value="UniProtKB-EC"/>
</dbReference>
<evidence type="ECO:0000256" key="13">
    <source>
        <dbReference type="PIRSR" id="PIRSR605493-1"/>
    </source>
</evidence>
<dbReference type="Gene3D" id="3.50.30.40">
    <property type="entry name" value="Ribonuclease E inhibitor RraA/RraA-like"/>
    <property type="match status" value="1"/>
</dbReference>
<comment type="caution">
    <text evidence="14">The sequence shown here is derived from an EMBL/GenBank/DDBJ whole genome shotgun (WGS) entry which is preliminary data.</text>
</comment>
<dbReference type="InterPro" id="IPR005493">
    <property type="entry name" value="RraA/RraA-like"/>
</dbReference>
<dbReference type="RefSeq" id="WP_211350584.1">
    <property type="nucleotide sequence ID" value="NZ_BAAAIK010000002.1"/>
</dbReference>
<organism evidence="14 15">
    <name type="scientific">Ornithinicoccus hortensis</name>
    <dbReference type="NCBI Taxonomy" id="82346"/>
    <lineage>
        <taxon>Bacteria</taxon>
        <taxon>Bacillati</taxon>
        <taxon>Actinomycetota</taxon>
        <taxon>Actinomycetes</taxon>
        <taxon>Micrococcales</taxon>
        <taxon>Intrasporangiaceae</taxon>
        <taxon>Ornithinicoccus</taxon>
    </lineage>
</organism>
<gene>
    <name evidence="14" type="ORF">FB467_1920</name>
</gene>
<evidence type="ECO:0000256" key="8">
    <source>
        <dbReference type="ARBA" id="ARBA00025046"/>
    </source>
</evidence>
<comment type="similarity">
    <text evidence="3">Belongs to the class II aldolase/RraA-like family.</text>
</comment>
<evidence type="ECO:0000256" key="11">
    <source>
        <dbReference type="ARBA" id="ARBA00032305"/>
    </source>
</evidence>
<feature type="binding site" evidence="13">
    <location>
        <position position="123"/>
    </location>
    <ligand>
        <name>substrate</name>
    </ligand>
</feature>
<comment type="catalytic activity">
    <reaction evidence="1">
        <text>4-hydroxy-4-methyl-2-oxoglutarate = 2 pyruvate</text>
        <dbReference type="Rhea" id="RHEA:22748"/>
        <dbReference type="ChEBI" id="CHEBI:15361"/>
        <dbReference type="ChEBI" id="CHEBI:58276"/>
        <dbReference type="EC" id="4.1.3.17"/>
    </reaction>
</comment>
<dbReference type="CDD" id="cd16841">
    <property type="entry name" value="RraA_family"/>
    <property type="match status" value="1"/>
</dbReference>
<feature type="binding site" evidence="13">
    <location>
        <position position="124"/>
    </location>
    <ligand>
        <name>Mg(2+)</name>
        <dbReference type="ChEBI" id="CHEBI:18420"/>
    </ligand>
</feature>
<dbReference type="SUPFAM" id="SSF89562">
    <property type="entry name" value="RraA-like"/>
    <property type="match status" value="1"/>
</dbReference>
<evidence type="ECO:0000313" key="15">
    <source>
        <dbReference type="Proteomes" id="UP000319516"/>
    </source>
</evidence>
<dbReference type="GO" id="GO:0046872">
    <property type="term" value="F:metal ion binding"/>
    <property type="evidence" value="ECO:0007669"/>
    <property type="project" value="UniProtKB-KW"/>
</dbReference>
<sequence>MAQDELRAARERALALGCAPLVDAMGRTHTHPAHLPAWQSPTPDVPLAGPAVTIGFLPTRDDLPGSDRGFAEVLAEAAQDAPDGAVLVLSSGGHPGVSHAGGTKLARVPAHGLAGVLCDGLLRDFTELAALGLPTWCRGEAVRWGGDSVMPYAANVAVEVAGVTVAPGDFVYVDRAGGVVVPAASLGAVLDEAETVVADDARTVARIRGGVSR</sequence>
<dbReference type="PANTHER" id="PTHR33254:SF4">
    <property type="entry name" value="4-HYDROXY-4-METHYL-2-OXOGLUTARATE ALDOLASE 3-RELATED"/>
    <property type="match status" value="1"/>
</dbReference>
<evidence type="ECO:0000256" key="4">
    <source>
        <dbReference type="ARBA" id="ARBA00011233"/>
    </source>
</evidence>
<reference evidence="14 15" key="1">
    <citation type="submission" date="2019-06" db="EMBL/GenBank/DDBJ databases">
        <title>Sequencing the genomes of 1000 actinobacteria strains.</title>
        <authorList>
            <person name="Klenk H.-P."/>
        </authorList>
    </citation>
    <scope>NUCLEOTIDE SEQUENCE [LARGE SCALE GENOMIC DNA]</scope>
    <source>
        <strain evidence="14 15">DSM 12335</strain>
    </source>
</reference>